<protein>
    <submittedName>
        <fullName evidence="2">Uncharacterized protein</fullName>
    </submittedName>
</protein>
<dbReference type="EMBL" id="DYVS01000153">
    <property type="protein sequence ID" value="HJF70924.1"/>
    <property type="molecule type" value="Genomic_DNA"/>
</dbReference>
<feature type="transmembrane region" description="Helical" evidence="1">
    <location>
        <begin position="126"/>
        <end position="143"/>
    </location>
</feature>
<keyword evidence="1" id="KW-1133">Transmembrane helix</keyword>
<dbReference type="AlphaFoldDB" id="A0A921KYQ0"/>
<keyword evidence="1" id="KW-0472">Membrane</keyword>
<reference evidence="2" key="1">
    <citation type="journal article" date="2021" name="PeerJ">
        <title>Extensive microbial diversity within the chicken gut microbiome revealed by metagenomics and culture.</title>
        <authorList>
            <person name="Gilroy R."/>
            <person name="Ravi A."/>
            <person name="Getino M."/>
            <person name="Pursley I."/>
            <person name="Horton D.L."/>
            <person name="Alikhan N.F."/>
            <person name="Baker D."/>
            <person name="Gharbi K."/>
            <person name="Hall N."/>
            <person name="Watson M."/>
            <person name="Adriaenssens E.M."/>
            <person name="Foster-Nyarko E."/>
            <person name="Jarju S."/>
            <person name="Secka A."/>
            <person name="Antonio M."/>
            <person name="Oren A."/>
            <person name="Chaudhuri R.R."/>
            <person name="La Ragione R."/>
            <person name="Hildebrand F."/>
            <person name="Pallen M.J."/>
        </authorList>
    </citation>
    <scope>NUCLEOTIDE SEQUENCE</scope>
    <source>
        <strain evidence="2">6966</strain>
    </source>
</reference>
<dbReference type="Proteomes" id="UP000742098">
    <property type="component" value="Unassembled WGS sequence"/>
</dbReference>
<feature type="transmembrane region" description="Helical" evidence="1">
    <location>
        <begin position="76"/>
        <end position="93"/>
    </location>
</feature>
<evidence type="ECO:0000313" key="3">
    <source>
        <dbReference type="Proteomes" id="UP000742098"/>
    </source>
</evidence>
<gene>
    <name evidence="2" type="ORF">K8V05_09245</name>
</gene>
<evidence type="ECO:0000256" key="1">
    <source>
        <dbReference type="SAM" id="Phobius"/>
    </source>
</evidence>
<feature type="transmembrane region" description="Helical" evidence="1">
    <location>
        <begin position="43"/>
        <end position="64"/>
    </location>
</feature>
<keyword evidence="1" id="KW-0812">Transmembrane</keyword>
<proteinExistence type="predicted"/>
<sequence>MELDDLKQNWELINKRLQENEVLNKRIIKEMITKRTTSAYNKLLNIEIISLIIMIILIPTFLIISQTVKYPPALPWIVSLEILAIFITIWIIIKIHWLKKFNIEQKDIYQLARIIQTYRSWILKENYILVPLFMIFLIARFVVVHAQNIPWFATLIISVIIFLPLCGFANYHFFYKKQFNSIQKSLQELEEFKE</sequence>
<name>A0A921KYQ0_9BACT</name>
<comment type="caution">
    <text evidence="2">The sequence shown here is derived from an EMBL/GenBank/DDBJ whole genome shotgun (WGS) entry which is preliminary data.</text>
</comment>
<feature type="transmembrane region" description="Helical" evidence="1">
    <location>
        <begin position="149"/>
        <end position="174"/>
    </location>
</feature>
<evidence type="ECO:0000313" key="2">
    <source>
        <dbReference type="EMBL" id="HJF70924.1"/>
    </source>
</evidence>
<accession>A0A921KYQ0</accession>
<organism evidence="2 3">
    <name type="scientific">Butyricimonas virosa</name>
    <dbReference type="NCBI Taxonomy" id="544645"/>
    <lineage>
        <taxon>Bacteria</taxon>
        <taxon>Pseudomonadati</taxon>
        <taxon>Bacteroidota</taxon>
        <taxon>Bacteroidia</taxon>
        <taxon>Bacteroidales</taxon>
        <taxon>Odoribacteraceae</taxon>
        <taxon>Butyricimonas</taxon>
    </lineage>
</organism>
<reference evidence="2" key="2">
    <citation type="submission" date="2021-09" db="EMBL/GenBank/DDBJ databases">
        <authorList>
            <person name="Gilroy R."/>
        </authorList>
    </citation>
    <scope>NUCLEOTIDE SEQUENCE</scope>
    <source>
        <strain evidence="2">6966</strain>
    </source>
</reference>